<dbReference type="PANTHER" id="PTHR30183">
    <property type="entry name" value="MOLYBDENUM TRANSPORT SYSTEM PERMEASE PROTEIN MODB"/>
    <property type="match status" value="1"/>
</dbReference>
<keyword evidence="3" id="KW-1003">Cell membrane</keyword>
<dbReference type="PROSITE" id="PS50928">
    <property type="entry name" value="ABC_TM1"/>
    <property type="match status" value="1"/>
</dbReference>
<dbReference type="InterPro" id="IPR003439">
    <property type="entry name" value="ABC_transporter-like_ATP-bd"/>
</dbReference>
<dbReference type="InterPro" id="IPR004606">
    <property type="entry name" value="Mop_domain"/>
</dbReference>
<sequence length="632" mass="66416">MSRSLRRTPTRAPVLAQLLALCALLLLCGPLVALLARVSWTEVPEVWARPETREMLILTIAAAIQATVVTVILGVPLALVLQSVRRGAGIIRLLVVLPLAMPPVVAGLALSALAGRRGLLAPLLDALHLHFAFHFSGVVLAHVVITLPFVVVTVDAALRQMDQEVIASAAALGMSPGRIAWHIILPAILRPLCTGAGVACARSLGEFGTTLTFAGSLPGVTRTMPLGIYLSREIDEPAAYALAILLIGVAILVLALSALPSWLGARREPKHKARRLGEIDVDALRSLTRPQKAGPELRCGEALFPAGRLSALIGDNGSGKSTLASTLAGRVEDPRRPVGLSPEYGERPVMLTQSPGLPPHSTVARALTMITRDGERTRSLLAAAGLSALADVPVPHLSGGQSAQVALVRALAARPSALILDEPLAAVDRASAARWRRLFRGIARDRTTVLITHDPVDIATLAEELLVMDGGRCVAQGPCEELLRRPPTPFVASIAGLNRLSGRVQGVEGDVAHVDAEGLSITGTRRTALLPGEEAIAVFPPEALLLSPLNSPEGTPAQGRPTSARNRWAAHIEDISAPSGTSISTLLLRLDAPYGPLLSASLTREAIQSLGIVPGERVEVFIKATAISVFPA</sequence>
<dbReference type="PANTHER" id="PTHR30183:SF3">
    <property type="entry name" value="MOLYBDENUM TRANSPORT SYSTEM PERMEASE PROTEIN MODB"/>
    <property type="match status" value="1"/>
</dbReference>
<dbReference type="InterPro" id="IPR035906">
    <property type="entry name" value="MetI-like_sf"/>
</dbReference>
<evidence type="ECO:0000256" key="8">
    <source>
        <dbReference type="ARBA" id="ARBA00022989"/>
    </source>
</evidence>
<dbReference type="GO" id="GO:0055085">
    <property type="term" value="P:transmembrane transport"/>
    <property type="evidence" value="ECO:0007669"/>
    <property type="project" value="InterPro"/>
</dbReference>
<evidence type="ECO:0000256" key="12">
    <source>
        <dbReference type="SAM" id="MobiDB-lite"/>
    </source>
</evidence>
<dbReference type="Proteomes" id="UP001139336">
    <property type="component" value="Unassembled WGS sequence"/>
</dbReference>
<keyword evidence="9 11" id="KW-0472">Membrane</keyword>
<dbReference type="GO" id="GO:0005524">
    <property type="term" value="F:ATP binding"/>
    <property type="evidence" value="ECO:0007669"/>
    <property type="project" value="UniProtKB-KW"/>
</dbReference>
<dbReference type="Gene3D" id="3.40.50.300">
    <property type="entry name" value="P-loop containing nucleotide triphosphate hydrolases"/>
    <property type="match status" value="1"/>
</dbReference>
<comment type="similarity">
    <text evidence="11">Belongs to the binding-protein-dependent transport system permease family.</text>
</comment>
<feature type="domain" description="ABC transporter" evidence="13">
    <location>
        <begin position="279"/>
        <end position="495"/>
    </location>
</feature>
<dbReference type="InterPro" id="IPR027417">
    <property type="entry name" value="P-loop_NTPase"/>
</dbReference>
<keyword evidence="2 11" id="KW-0813">Transport</keyword>
<proteinExistence type="inferred from homology"/>
<keyword evidence="6" id="KW-0547">Nucleotide-binding</keyword>
<dbReference type="Pfam" id="PF00528">
    <property type="entry name" value="BPD_transp_1"/>
    <property type="match status" value="1"/>
</dbReference>
<feature type="domain" description="Mop" evidence="15">
    <location>
        <begin position="561"/>
        <end position="631"/>
    </location>
</feature>
<feature type="domain" description="ABC transmembrane type-1" evidence="14">
    <location>
        <begin position="56"/>
        <end position="257"/>
    </location>
</feature>
<dbReference type="SMART" id="SM00382">
    <property type="entry name" value="AAA"/>
    <property type="match status" value="1"/>
</dbReference>
<dbReference type="SUPFAM" id="SSF161098">
    <property type="entry name" value="MetI-like"/>
    <property type="match status" value="1"/>
</dbReference>
<feature type="transmembrane region" description="Helical" evidence="11">
    <location>
        <begin position="93"/>
        <end position="113"/>
    </location>
</feature>
<evidence type="ECO:0000256" key="4">
    <source>
        <dbReference type="ARBA" id="ARBA00022505"/>
    </source>
</evidence>
<keyword evidence="7" id="KW-0067">ATP-binding</keyword>
<evidence type="ECO:0000313" key="16">
    <source>
        <dbReference type="EMBL" id="MCF4006939.1"/>
    </source>
</evidence>
<keyword evidence="17" id="KW-1185">Reference proteome</keyword>
<feature type="transmembrane region" description="Helical" evidence="11">
    <location>
        <begin position="57"/>
        <end position="81"/>
    </location>
</feature>
<dbReference type="PROSITE" id="PS51866">
    <property type="entry name" value="MOP"/>
    <property type="match status" value="1"/>
</dbReference>
<evidence type="ECO:0000313" key="17">
    <source>
        <dbReference type="Proteomes" id="UP001139336"/>
    </source>
</evidence>
<protein>
    <submittedName>
        <fullName evidence="16">ABC transporter permease subunit</fullName>
    </submittedName>
</protein>
<evidence type="ECO:0000256" key="6">
    <source>
        <dbReference type="ARBA" id="ARBA00022741"/>
    </source>
</evidence>
<evidence type="ECO:0000259" key="15">
    <source>
        <dbReference type="PROSITE" id="PS51866"/>
    </source>
</evidence>
<comment type="caution">
    <text evidence="16">The sequence shown here is derived from an EMBL/GenBank/DDBJ whole genome shotgun (WGS) entry which is preliminary data.</text>
</comment>
<dbReference type="InterPro" id="IPR003593">
    <property type="entry name" value="AAA+_ATPase"/>
</dbReference>
<organism evidence="16 17">
    <name type="scientific">Corynebacterium uropygiale</name>
    <dbReference type="NCBI Taxonomy" id="1775911"/>
    <lineage>
        <taxon>Bacteria</taxon>
        <taxon>Bacillati</taxon>
        <taxon>Actinomycetota</taxon>
        <taxon>Actinomycetes</taxon>
        <taxon>Mycobacteriales</taxon>
        <taxon>Corynebacteriaceae</taxon>
        <taxon>Corynebacterium</taxon>
    </lineage>
</organism>
<dbReference type="CDD" id="cd06261">
    <property type="entry name" value="TM_PBP2"/>
    <property type="match status" value="1"/>
</dbReference>
<dbReference type="AlphaFoldDB" id="A0A9X1QPF1"/>
<dbReference type="InterPro" id="IPR005116">
    <property type="entry name" value="Transp-assoc_OB_typ1"/>
</dbReference>
<evidence type="ECO:0000256" key="11">
    <source>
        <dbReference type="RuleBase" id="RU363032"/>
    </source>
</evidence>
<dbReference type="EMBL" id="JAKGSI010000003">
    <property type="protein sequence ID" value="MCF4006939.1"/>
    <property type="molecule type" value="Genomic_DNA"/>
</dbReference>
<dbReference type="Gene3D" id="1.10.3720.10">
    <property type="entry name" value="MetI-like"/>
    <property type="match status" value="1"/>
</dbReference>
<dbReference type="Pfam" id="PF03459">
    <property type="entry name" value="TOBE"/>
    <property type="match status" value="1"/>
</dbReference>
<dbReference type="PROSITE" id="PS50893">
    <property type="entry name" value="ABC_TRANSPORTER_2"/>
    <property type="match status" value="1"/>
</dbReference>
<feature type="transmembrane region" description="Helical" evidence="11">
    <location>
        <begin position="133"/>
        <end position="158"/>
    </location>
</feature>
<dbReference type="GO" id="GO:0005886">
    <property type="term" value="C:plasma membrane"/>
    <property type="evidence" value="ECO:0007669"/>
    <property type="project" value="UniProtKB-SubCell"/>
</dbReference>
<dbReference type="GO" id="GO:0016887">
    <property type="term" value="F:ATP hydrolysis activity"/>
    <property type="evidence" value="ECO:0007669"/>
    <property type="project" value="InterPro"/>
</dbReference>
<feature type="region of interest" description="Disordered" evidence="12">
    <location>
        <begin position="334"/>
        <end position="360"/>
    </location>
</feature>
<dbReference type="InterPro" id="IPR008995">
    <property type="entry name" value="Mo/tungstate-bd_C_term_dom"/>
</dbReference>
<comment type="subcellular location">
    <subcellularLocation>
        <location evidence="1 11">Cell membrane</location>
        <topology evidence="1 11">Multi-pass membrane protein</topology>
    </subcellularLocation>
</comment>
<evidence type="ECO:0000256" key="3">
    <source>
        <dbReference type="ARBA" id="ARBA00022475"/>
    </source>
</evidence>
<evidence type="ECO:0000256" key="10">
    <source>
        <dbReference type="PROSITE-ProRule" id="PRU01213"/>
    </source>
</evidence>
<dbReference type="SUPFAM" id="SSF52540">
    <property type="entry name" value="P-loop containing nucleoside triphosphate hydrolases"/>
    <property type="match status" value="1"/>
</dbReference>
<keyword evidence="5 11" id="KW-0812">Transmembrane</keyword>
<evidence type="ECO:0000259" key="13">
    <source>
        <dbReference type="PROSITE" id="PS50893"/>
    </source>
</evidence>
<evidence type="ECO:0000256" key="1">
    <source>
        <dbReference type="ARBA" id="ARBA00004651"/>
    </source>
</evidence>
<evidence type="ECO:0000256" key="5">
    <source>
        <dbReference type="ARBA" id="ARBA00022692"/>
    </source>
</evidence>
<reference evidence="16" key="1">
    <citation type="submission" date="2022-01" db="EMBL/GenBank/DDBJ databases">
        <title>Corynebacterium sp. nov isolated from isolated from the feces of the greater white-fronted geese (Anser albifrons) at Poyang Lake, PR China.</title>
        <authorList>
            <person name="Liu Q."/>
        </authorList>
    </citation>
    <scope>NUCLEOTIDE SEQUENCE</scope>
    <source>
        <strain evidence="16">JCM 32435</strain>
    </source>
</reference>
<dbReference type="InterPro" id="IPR000515">
    <property type="entry name" value="MetI-like"/>
</dbReference>
<keyword evidence="8 11" id="KW-1133">Transmembrane helix</keyword>
<dbReference type="RefSeq" id="WP_236118830.1">
    <property type="nucleotide sequence ID" value="NZ_JAKGSI010000003.1"/>
</dbReference>
<dbReference type="GO" id="GO:0015689">
    <property type="term" value="P:molybdate ion transport"/>
    <property type="evidence" value="ECO:0007669"/>
    <property type="project" value="InterPro"/>
</dbReference>
<name>A0A9X1QPF1_9CORY</name>
<dbReference type="Gene3D" id="2.40.50.100">
    <property type="match status" value="1"/>
</dbReference>
<evidence type="ECO:0000259" key="14">
    <source>
        <dbReference type="PROSITE" id="PS50928"/>
    </source>
</evidence>
<feature type="transmembrane region" description="Helical" evidence="11">
    <location>
        <begin position="239"/>
        <end position="265"/>
    </location>
</feature>
<dbReference type="SUPFAM" id="SSF50331">
    <property type="entry name" value="MOP-like"/>
    <property type="match status" value="1"/>
</dbReference>
<evidence type="ECO:0000256" key="7">
    <source>
        <dbReference type="ARBA" id="ARBA00022840"/>
    </source>
</evidence>
<accession>A0A9X1QPF1</accession>
<dbReference type="Pfam" id="PF00005">
    <property type="entry name" value="ABC_tran"/>
    <property type="match status" value="1"/>
</dbReference>
<evidence type="ECO:0000256" key="2">
    <source>
        <dbReference type="ARBA" id="ARBA00022448"/>
    </source>
</evidence>
<keyword evidence="4 10" id="KW-0500">Molybdenum</keyword>
<gene>
    <name evidence="16" type="ORF">L1O03_07075</name>
</gene>
<evidence type="ECO:0000256" key="9">
    <source>
        <dbReference type="ARBA" id="ARBA00023136"/>
    </source>
</evidence>